<dbReference type="RefSeq" id="WP_043908578.1">
    <property type="nucleotide sequence ID" value="NZ_CP018728.1"/>
</dbReference>
<dbReference type="Pfam" id="PF11776">
    <property type="entry name" value="RcnB"/>
    <property type="match status" value="1"/>
</dbReference>
<feature type="compositionally biased region" description="Basic and acidic residues" evidence="1">
    <location>
        <begin position="25"/>
        <end position="98"/>
    </location>
</feature>
<evidence type="ECO:0000256" key="2">
    <source>
        <dbReference type="SAM" id="SignalP"/>
    </source>
</evidence>
<evidence type="ECO:0000313" key="3">
    <source>
        <dbReference type="EMBL" id="CAD0340583.1"/>
    </source>
</evidence>
<proteinExistence type="predicted"/>
<keyword evidence="2" id="KW-0732">Signal</keyword>
<dbReference type="EMBL" id="LR828253">
    <property type="protein sequence ID" value="CAD0340583.1"/>
    <property type="molecule type" value="Genomic_DNA"/>
</dbReference>
<feature type="region of interest" description="Disordered" evidence="1">
    <location>
        <begin position="22"/>
        <end position="110"/>
    </location>
</feature>
<organism evidence="3">
    <name type="scientific">Xanthomonas hortorum pv. gardneri</name>
    <dbReference type="NCBI Taxonomy" id="2754056"/>
    <lineage>
        <taxon>Bacteria</taxon>
        <taxon>Pseudomonadati</taxon>
        <taxon>Pseudomonadota</taxon>
        <taxon>Gammaproteobacteria</taxon>
        <taxon>Lysobacterales</taxon>
        <taxon>Lysobacteraceae</taxon>
        <taxon>Xanthomonas</taxon>
    </lineage>
</organism>
<name>A0A6V7DU35_9XANT</name>
<dbReference type="EMBL" id="LR828253">
    <property type="protein sequence ID" value="CAD0340593.1"/>
    <property type="molecule type" value="Genomic_DNA"/>
</dbReference>
<protein>
    <recommendedName>
        <fullName evidence="4">Nickel/cobalt homeostasis protein RcnB</fullName>
    </recommendedName>
</protein>
<dbReference type="InterPro" id="IPR024572">
    <property type="entry name" value="RcnB"/>
</dbReference>
<evidence type="ECO:0000256" key="1">
    <source>
        <dbReference type="SAM" id="MobiDB-lite"/>
    </source>
</evidence>
<sequence>MKRIIGSLMALSLLTSAAAFAAPQQHDDRDHDRDRAAQRHDDRGNDRHDDHRNDRHDDKRDDRRSTHNDDHRNDRRGPPYRRGERLAPDHRGNRVADYHKHHLNKPPRGHEWRQVDNTYVLIAVATGLIASVVAGR</sequence>
<accession>A0A6V7DU35</accession>
<feature type="chain" id="PRO_5036394463" description="Nickel/cobalt homeostasis protein RcnB" evidence="2">
    <location>
        <begin position="22"/>
        <end position="136"/>
    </location>
</feature>
<reference evidence="3" key="1">
    <citation type="submission" date="2020-07" db="EMBL/GenBank/DDBJ databases">
        <authorList>
            <person name="Pothier F. J."/>
        </authorList>
    </citation>
    <scope>NUCLEOTIDE SEQUENCE</scope>
    <source>
        <strain evidence="3">CFBP 8129</strain>
    </source>
</reference>
<dbReference type="Gene3D" id="3.10.450.160">
    <property type="entry name" value="inner membrane protein cigr"/>
    <property type="match status" value="1"/>
</dbReference>
<gene>
    <name evidence="3" type="ORF">CFBP8129_27460</name>
</gene>
<dbReference type="AlphaFoldDB" id="A0A6V7DU35"/>
<evidence type="ECO:0008006" key="4">
    <source>
        <dbReference type="Google" id="ProtNLM"/>
    </source>
</evidence>
<feature type="signal peptide" evidence="2">
    <location>
        <begin position="1"/>
        <end position="21"/>
    </location>
</feature>